<dbReference type="AlphaFoldDB" id="A0A446ZIM4"/>
<proteinExistence type="predicted"/>
<dbReference type="EMBL" id="LS999521">
    <property type="protein sequence ID" value="VAX44316.1"/>
    <property type="molecule type" value="Genomic_DNA"/>
</dbReference>
<dbReference type="Proteomes" id="UP000294355">
    <property type="component" value="Chromosome"/>
</dbReference>
<reference evidence="1 2" key="1">
    <citation type="submission" date="2018-08" db="EMBL/GenBank/DDBJ databases">
        <authorList>
            <person name="Gonzaga-Molto A."/>
        </authorList>
    </citation>
    <scope>NUCLEOTIDE SEQUENCE [LARGE SCALE GENOMIC DNA]</scope>
    <source>
        <strain evidence="1">Acinetobacter calcoaceticus str. 2117</strain>
    </source>
</reference>
<organism evidence="1 2">
    <name type="scientific">Acinetobacter calcoaceticus</name>
    <dbReference type="NCBI Taxonomy" id="471"/>
    <lineage>
        <taxon>Bacteria</taxon>
        <taxon>Pseudomonadati</taxon>
        <taxon>Pseudomonadota</taxon>
        <taxon>Gammaproteobacteria</taxon>
        <taxon>Moraxellales</taxon>
        <taxon>Moraxellaceae</taxon>
        <taxon>Acinetobacter</taxon>
        <taxon>Acinetobacter calcoaceticus/baumannii complex</taxon>
    </lineage>
</organism>
<accession>A0A446ZIM4</accession>
<sequence length="46" mass="5483">MIQIYNSKTRTFTVIGNRTQVFANVSLYETEHLLHKAKLKDAIWRF</sequence>
<gene>
    <name evidence="1" type="ORF">AC2117_01498</name>
</gene>
<evidence type="ECO:0000313" key="1">
    <source>
        <dbReference type="EMBL" id="VAX44316.1"/>
    </source>
</evidence>
<evidence type="ECO:0000313" key="2">
    <source>
        <dbReference type="Proteomes" id="UP000294355"/>
    </source>
</evidence>
<name>A0A446ZIM4_ACICA</name>
<protein>
    <submittedName>
        <fullName evidence="1">Uncharacterized protein</fullName>
    </submittedName>
</protein>